<reference evidence="2" key="1">
    <citation type="journal article" date="2021" name="Mol. Ecol. Resour.">
        <title>Phylogenomic analyses of the genus Drosophila reveals genomic signals of climate adaptation.</title>
        <authorList>
            <person name="Li F."/>
            <person name="Rane R.V."/>
            <person name="Luria V."/>
            <person name="Xiong Z."/>
            <person name="Chen J."/>
            <person name="Li Z."/>
            <person name="Catullo R.A."/>
            <person name="Griffin P.C."/>
            <person name="Schiffer M."/>
            <person name="Pearce S."/>
            <person name="Lee S.F."/>
            <person name="McElroy K."/>
            <person name="Stocker A."/>
            <person name="Shirriffs J."/>
            <person name="Cockerell F."/>
            <person name="Coppin C."/>
            <person name="Sgro C.M."/>
            <person name="Karger A."/>
            <person name="Cain J.W."/>
            <person name="Weber J.A."/>
            <person name="Santpere G."/>
            <person name="Kirschner M.W."/>
            <person name="Hoffmann A.A."/>
            <person name="Oakeshott J.G."/>
            <person name="Zhang G."/>
        </authorList>
    </citation>
    <scope>NUCLEOTIDE SEQUENCE</scope>
    <source>
        <strain evidence="2">BGI-SZ-2011g</strain>
    </source>
</reference>
<dbReference type="Proteomes" id="UP001200034">
    <property type="component" value="Unassembled WGS sequence"/>
</dbReference>
<feature type="compositionally biased region" description="Basic residues" evidence="1">
    <location>
        <begin position="14"/>
        <end position="26"/>
    </location>
</feature>
<protein>
    <submittedName>
        <fullName evidence="2">Uncharacterized protein</fullName>
    </submittedName>
</protein>
<organism evidence="2 3">
    <name type="scientific">Drosophila rubida</name>
    <dbReference type="NCBI Taxonomy" id="30044"/>
    <lineage>
        <taxon>Eukaryota</taxon>
        <taxon>Metazoa</taxon>
        <taxon>Ecdysozoa</taxon>
        <taxon>Arthropoda</taxon>
        <taxon>Hexapoda</taxon>
        <taxon>Insecta</taxon>
        <taxon>Pterygota</taxon>
        <taxon>Neoptera</taxon>
        <taxon>Endopterygota</taxon>
        <taxon>Diptera</taxon>
        <taxon>Brachycera</taxon>
        <taxon>Muscomorpha</taxon>
        <taxon>Ephydroidea</taxon>
        <taxon>Drosophilidae</taxon>
        <taxon>Drosophila</taxon>
    </lineage>
</organism>
<feature type="region of interest" description="Disordered" evidence="1">
    <location>
        <begin position="14"/>
        <end position="53"/>
    </location>
</feature>
<proteinExistence type="predicted"/>
<accession>A0AAD4PNP1</accession>
<sequence>MSKNSDIKLKASFNKHKRLLTHRSKHWGNDKFKPKPYMRPVPPPEPEEAKPWQHVRNEIVDDEQEQRSADRFNMDSQQAKEILQQREKNHRRNVIEAQLNESTKWEKFQDDNKAGSSKAKEKPVAQRDAIANVNPQSKWKPKSKVTTKDQKKLTGWERNFVRQKLTRIANRTNKKYHESMEMMIKDLKHNKNMTNPNNKFRK</sequence>
<dbReference type="AlphaFoldDB" id="A0AAD4PNP1"/>
<dbReference type="EMBL" id="JAJJHW010001127">
    <property type="protein sequence ID" value="KAH8377311.1"/>
    <property type="molecule type" value="Genomic_DNA"/>
</dbReference>
<name>A0AAD4PNP1_9MUSC</name>
<evidence type="ECO:0000313" key="2">
    <source>
        <dbReference type="EMBL" id="KAH8377311.1"/>
    </source>
</evidence>
<comment type="caution">
    <text evidence="2">The sequence shown here is derived from an EMBL/GenBank/DDBJ whole genome shotgun (WGS) entry which is preliminary data.</text>
</comment>
<feature type="region of interest" description="Disordered" evidence="1">
    <location>
        <begin position="96"/>
        <end position="151"/>
    </location>
</feature>
<keyword evidence="3" id="KW-1185">Reference proteome</keyword>
<evidence type="ECO:0000256" key="1">
    <source>
        <dbReference type="SAM" id="MobiDB-lite"/>
    </source>
</evidence>
<feature type="compositionally biased region" description="Basic and acidic residues" evidence="1">
    <location>
        <begin position="103"/>
        <end position="125"/>
    </location>
</feature>
<gene>
    <name evidence="2" type="ORF">KR093_004788</name>
</gene>
<evidence type="ECO:0000313" key="3">
    <source>
        <dbReference type="Proteomes" id="UP001200034"/>
    </source>
</evidence>